<dbReference type="InterPro" id="IPR003714">
    <property type="entry name" value="PhoH"/>
</dbReference>
<dbReference type="InterPro" id="IPR051451">
    <property type="entry name" value="PhoH2-like"/>
</dbReference>
<comment type="caution">
    <text evidence="9">The sequence shown here is derived from an EMBL/GenBank/DDBJ whole genome shotgun (WGS) entry which is preliminary data.</text>
</comment>
<evidence type="ECO:0000256" key="7">
    <source>
        <dbReference type="ARBA" id="ARBA00046345"/>
    </source>
</evidence>
<keyword evidence="10" id="KW-1185">Reference proteome</keyword>
<gene>
    <name evidence="9" type="ORF">P5G50_15245</name>
</gene>
<feature type="domain" description="PIN" evidence="8">
    <location>
        <begin position="21"/>
        <end position="147"/>
    </location>
</feature>
<dbReference type="Pfam" id="PF02562">
    <property type="entry name" value="PhoH"/>
    <property type="match status" value="1"/>
</dbReference>
<evidence type="ECO:0000259" key="8">
    <source>
        <dbReference type="SMART" id="SM00670"/>
    </source>
</evidence>
<keyword evidence="2" id="KW-0479">Metal-binding</keyword>
<dbReference type="InterPro" id="IPR029060">
    <property type="entry name" value="PIN-like_dom_sf"/>
</dbReference>
<keyword evidence="5" id="KW-0067">ATP-binding</keyword>
<dbReference type="SUPFAM" id="SSF52540">
    <property type="entry name" value="P-loop containing nucleoside triphosphate hydrolases"/>
    <property type="match status" value="1"/>
</dbReference>
<evidence type="ECO:0000256" key="2">
    <source>
        <dbReference type="ARBA" id="ARBA00022723"/>
    </source>
</evidence>
<dbReference type="PANTHER" id="PTHR30473:SF2">
    <property type="entry name" value="PIN DOMAIN-CONTAINING PROTEIN"/>
    <property type="match status" value="1"/>
</dbReference>
<dbReference type="InterPro" id="IPR002716">
    <property type="entry name" value="PIN_dom"/>
</dbReference>
<evidence type="ECO:0000256" key="1">
    <source>
        <dbReference type="ARBA" id="ARBA00022722"/>
    </source>
</evidence>
<comment type="similarity">
    <text evidence="7">In the N-terminal section; belongs to the PINc/VapC protein family.</text>
</comment>
<reference evidence="9" key="1">
    <citation type="submission" date="2023-06" db="EMBL/GenBank/DDBJ databases">
        <title>MT1 and MT2 Draft Genomes of Novel Species.</title>
        <authorList>
            <person name="Venkateswaran K."/>
        </authorList>
    </citation>
    <scope>NUCLEOTIDE SEQUENCE</scope>
    <source>
        <strain evidence="9">F6_8S_P_1B</strain>
    </source>
</reference>
<evidence type="ECO:0000313" key="10">
    <source>
        <dbReference type="Proteomes" id="UP001174208"/>
    </source>
</evidence>
<keyword evidence="1" id="KW-0540">Nuclease</keyword>
<dbReference type="Gene3D" id="3.40.50.1010">
    <property type="entry name" value="5'-nuclease"/>
    <property type="match status" value="1"/>
</dbReference>
<sequence length="447" mass="48674">MAESATRQFESAPDGTRQSERTYVLDTSVLLSDPKAIFRFAEHAVVIPVVVVSELEGKRNDPEIGYFARQALRNLDDLRVQHERLDFPIPVGDGGSLRVELNHSNMSVLPSGMQLNDNDSRILAVALNLSNDGLDVTVVSKDLPLRVKAASIGLSAEEYRHEQAVESGWTGLAEIDLGSDKMAELYEEERMTTSLVADLPVNTGLVIHSDRGSALGRVLGRGEVKLVRGDRDVFGLHGRSAEQRLAIDLLLDPEIGILSLGGRAGTGKSALALCAGLEAVLERQQHKKIMVFRPLYAVGGQELGYLPGDQGEKMNPWGQAVFDTLGALVSQNVLDEVQDRGILEVLPLTHIRGRSLHDAFVIVDEAQSLERNVLLTVLSRIGQNSRVVLTHDVAQRDNLRVGRHDGVASVIETLKGHPLFAHVTLTRSERSAIAALVTEMLEGNELA</sequence>
<evidence type="ECO:0000256" key="5">
    <source>
        <dbReference type="ARBA" id="ARBA00022840"/>
    </source>
</evidence>
<evidence type="ECO:0000313" key="9">
    <source>
        <dbReference type="EMBL" id="MDN4615807.1"/>
    </source>
</evidence>
<keyword evidence="4" id="KW-0378">Hydrolase</keyword>
<evidence type="ECO:0000256" key="4">
    <source>
        <dbReference type="ARBA" id="ARBA00022801"/>
    </source>
</evidence>
<proteinExistence type="inferred from homology"/>
<accession>A0ABT8KF48</accession>
<dbReference type="SMART" id="SM00670">
    <property type="entry name" value="PINc"/>
    <property type="match status" value="1"/>
</dbReference>
<dbReference type="Gene3D" id="3.40.50.300">
    <property type="entry name" value="P-loop containing nucleotide triphosphate hydrolases"/>
    <property type="match status" value="1"/>
</dbReference>
<dbReference type="InterPro" id="IPR027417">
    <property type="entry name" value="P-loop_NTPase"/>
</dbReference>
<dbReference type="Proteomes" id="UP001174208">
    <property type="component" value="Unassembled WGS sequence"/>
</dbReference>
<name>A0ABT8KF48_9MICO</name>
<organism evidence="9 10">
    <name type="scientific">Leifsonia williamsii</name>
    <dbReference type="NCBI Taxonomy" id="3035919"/>
    <lineage>
        <taxon>Bacteria</taxon>
        <taxon>Bacillati</taxon>
        <taxon>Actinomycetota</taxon>
        <taxon>Actinomycetes</taxon>
        <taxon>Micrococcales</taxon>
        <taxon>Microbacteriaceae</taxon>
        <taxon>Leifsonia</taxon>
    </lineage>
</organism>
<keyword evidence="3" id="KW-0547">Nucleotide-binding</keyword>
<keyword evidence="6" id="KW-0460">Magnesium</keyword>
<evidence type="ECO:0000256" key="6">
    <source>
        <dbReference type="ARBA" id="ARBA00022842"/>
    </source>
</evidence>
<dbReference type="SUPFAM" id="SSF88723">
    <property type="entry name" value="PIN domain-like"/>
    <property type="match status" value="1"/>
</dbReference>
<evidence type="ECO:0000256" key="3">
    <source>
        <dbReference type="ARBA" id="ARBA00022741"/>
    </source>
</evidence>
<dbReference type="PANTHER" id="PTHR30473">
    <property type="entry name" value="PROTEIN PHOH"/>
    <property type="match status" value="1"/>
</dbReference>
<dbReference type="CDD" id="cd09883">
    <property type="entry name" value="PIN_VapC_PhoHL-ATPase"/>
    <property type="match status" value="1"/>
</dbReference>
<dbReference type="EMBL" id="JAROCF010000001">
    <property type="protein sequence ID" value="MDN4615807.1"/>
    <property type="molecule type" value="Genomic_DNA"/>
</dbReference>
<dbReference type="Pfam" id="PF13638">
    <property type="entry name" value="PIN_4"/>
    <property type="match status" value="1"/>
</dbReference>
<protein>
    <submittedName>
        <fullName evidence="9">PhoH family protein</fullName>
    </submittedName>
</protein>